<sequence length="303" mass="32578">MESSLPHTHLALVLPALPGPALLLGREPMCASVWVRGHLTSLNLLQGNVLSRAARWAGSSGGSFRLFWSSLRLSSIASSPAALPPGRARGRGPQLASGLAWKRLSPRWRELGLASSRMVKLACSLGSTLRMRNAGLVSDRRSRFTGHCFSQQRMMSQRAEEGASVFTAFLQAWESETRKPAWRRADLGTGGGVGGEIVRESLDPRVSTDLGAGVSLILGIWHGCTSPGDNTACIMCLVTVRQPPGQGLRLLKAVLSPCAPEALDLCHGFFSFLSFFFCHPTAAYGIPGPGIRSDPQWQPKPQL</sequence>
<dbReference type="AlphaFoldDB" id="A0A480J7S0"/>
<dbReference type="GO" id="GO:0032259">
    <property type="term" value="P:methylation"/>
    <property type="evidence" value="ECO:0007669"/>
    <property type="project" value="UniProtKB-KW"/>
</dbReference>
<reference evidence="1" key="1">
    <citation type="journal article" date="2019" name="PeerJ">
        <title>Genes of the pig, Sus scrofa, reconstructed with EvidentialGene.</title>
        <authorList>
            <person name="Gilbert D.G."/>
        </authorList>
    </citation>
    <scope>NUCLEOTIDE SEQUENCE</scope>
</reference>
<dbReference type="EMBL" id="DQIR01089798">
    <property type="protein sequence ID" value="HDA45274.1"/>
    <property type="molecule type" value="Transcribed_RNA"/>
</dbReference>
<dbReference type="EMBL" id="DQIR01328615">
    <property type="protein sequence ID" value="HDC84023.1"/>
    <property type="molecule type" value="Transcribed_RNA"/>
</dbReference>
<keyword evidence="1" id="KW-0808">Transferase</keyword>
<name>A0A480J7S0_PIG</name>
<accession>A0A480J7S0</accession>
<dbReference type="GO" id="GO:0008168">
    <property type="term" value="F:methyltransferase activity"/>
    <property type="evidence" value="ECO:0007669"/>
    <property type="project" value="UniProtKB-KW"/>
</dbReference>
<evidence type="ECO:0000313" key="1">
    <source>
        <dbReference type="EMBL" id="HDA45274.1"/>
    </source>
</evidence>
<keyword evidence="1" id="KW-0489">Methyltransferase</keyword>
<proteinExistence type="predicted"/>
<organism evidence="1">
    <name type="scientific">Sus scrofa</name>
    <name type="common">Pig</name>
    <dbReference type="NCBI Taxonomy" id="9823"/>
    <lineage>
        <taxon>Eukaryota</taxon>
        <taxon>Metazoa</taxon>
        <taxon>Chordata</taxon>
        <taxon>Craniata</taxon>
        <taxon>Vertebrata</taxon>
        <taxon>Euteleostomi</taxon>
        <taxon>Mammalia</taxon>
        <taxon>Eutheria</taxon>
        <taxon>Laurasiatheria</taxon>
        <taxon>Artiodactyla</taxon>
        <taxon>Suina</taxon>
        <taxon>Suidae</taxon>
        <taxon>Sus</taxon>
    </lineage>
</organism>
<protein>
    <submittedName>
        <fullName evidence="1">tRNA (Guanine(26)-N(2))-dimethyltransferase</fullName>
    </submittedName>
</protein>